<keyword evidence="8 13" id="KW-0472">Membrane</keyword>
<protein>
    <submittedName>
        <fullName evidence="15">CDP-diacylglycerol--serine O-phosphatidyltransferase</fullName>
    </submittedName>
</protein>
<evidence type="ECO:0000259" key="14">
    <source>
        <dbReference type="Pfam" id="PF08009"/>
    </source>
</evidence>
<reference evidence="15 16" key="1">
    <citation type="submission" date="2014-07" db="EMBL/GenBank/DDBJ databases">
        <title>Tepidicaulis marinum gen. nov., sp. nov., a novel marine bacterium denitrifying nitrate to nitrous oxide strictly under microaerobic conditions.</title>
        <authorList>
            <person name="Takeuchi M."/>
            <person name="Yamagishi T."/>
            <person name="Kamagata Y."/>
            <person name="Oshima K."/>
            <person name="Hattori M."/>
            <person name="Katayama T."/>
            <person name="Hanada S."/>
            <person name="Tamaki H."/>
            <person name="Marumo K."/>
            <person name="Maeda H."/>
            <person name="Nedachi M."/>
            <person name="Iwasaki W."/>
            <person name="Suwa Y."/>
            <person name="Sakata S."/>
        </authorList>
    </citation>
    <scope>NUCLEOTIDE SEQUENCE [LARGE SCALE GENOMIC DNA]</scope>
    <source>
        <strain evidence="15 16">MA2</strain>
    </source>
</reference>
<keyword evidence="10" id="KW-1208">Phospholipid metabolism</keyword>
<feature type="region of interest" description="Disordered" evidence="12">
    <location>
        <begin position="1"/>
        <end position="27"/>
    </location>
</feature>
<keyword evidence="5 13" id="KW-0812">Transmembrane</keyword>
<dbReference type="STRING" id="1333998.M2A_2331"/>
<sequence>MLGKKERNGDIMGESTPSGGKDTSRLQRRNFRRRALKPLPIRSLIPNSITVLALCAGLTSIRFALEGRFEIAVGAILVASILDGLDGRIARLLKGTTKFGAELDSLTDFVNFGVAPVMVLYLWTMNEIGGLGWIAVLGYAVCCALRLARFNVGIEDPDKPVWAANYFTGVPAPAGAGLVMLPLYLSFQGVSDVKSASLLVAIYTGVVAFFLISRIPTFSGKRLGLRIHRDKVLPVLLLVALFAALLVSYPWAMLTGLCLIYMAGLPIGALRYRYLANRSAAEADKNPLKL</sequence>
<keyword evidence="9" id="KW-0594">Phospholipid biosynthesis</keyword>
<evidence type="ECO:0000256" key="1">
    <source>
        <dbReference type="ARBA" id="ARBA00004141"/>
    </source>
</evidence>
<dbReference type="eggNOG" id="COG1183">
    <property type="taxonomic scope" value="Bacteria"/>
</dbReference>
<feature type="transmembrane region" description="Helical" evidence="13">
    <location>
        <begin position="130"/>
        <end position="148"/>
    </location>
</feature>
<evidence type="ECO:0000256" key="5">
    <source>
        <dbReference type="ARBA" id="ARBA00022692"/>
    </source>
</evidence>
<dbReference type="PANTHER" id="PTHR14269:SF61">
    <property type="entry name" value="CDP-DIACYLGLYCEROL--SERINE O-PHOSPHATIDYLTRANSFERASE"/>
    <property type="match status" value="1"/>
</dbReference>
<keyword evidence="3" id="KW-0444">Lipid biosynthesis</keyword>
<dbReference type="GO" id="GO:0008654">
    <property type="term" value="P:phospholipid biosynthetic process"/>
    <property type="evidence" value="ECO:0007669"/>
    <property type="project" value="UniProtKB-KW"/>
</dbReference>
<evidence type="ECO:0000256" key="9">
    <source>
        <dbReference type="ARBA" id="ARBA00023209"/>
    </source>
</evidence>
<dbReference type="InterPro" id="IPR050324">
    <property type="entry name" value="CDP-alcohol_PTase-I"/>
</dbReference>
<accession>A0A081BCR4</accession>
<evidence type="ECO:0000256" key="2">
    <source>
        <dbReference type="ARBA" id="ARBA00010441"/>
    </source>
</evidence>
<evidence type="ECO:0000256" key="11">
    <source>
        <dbReference type="RuleBase" id="RU003750"/>
    </source>
</evidence>
<comment type="caution">
    <text evidence="15">The sequence shown here is derived from an EMBL/GenBank/DDBJ whole genome shotgun (WGS) entry which is preliminary data.</text>
</comment>
<dbReference type="PROSITE" id="PS00379">
    <property type="entry name" value="CDP_ALCOHOL_P_TRANSF"/>
    <property type="match status" value="1"/>
</dbReference>
<dbReference type="Gene3D" id="1.20.120.1760">
    <property type="match status" value="1"/>
</dbReference>
<dbReference type="Proteomes" id="UP000028702">
    <property type="component" value="Unassembled WGS sequence"/>
</dbReference>
<dbReference type="GO" id="GO:0016780">
    <property type="term" value="F:phosphotransferase activity, for other substituted phosphate groups"/>
    <property type="evidence" value="ECO:0007669"/>
    <property type="project" value="InterPro"/>
</dbReference>
<gene>
    <name evidence="15" type="ORF">M2A_2331</name>
</gene>
<proteinExistence type="inferred from homology"/>
<keyword evidence="16" id="KW-1185">Reference proteome</keyword>
<dbReference type="Pfam" id="PF08009">
    <property type="entry name" value="CDP-OH_P_tran_2"/>
    <property type="match status" value="1"/>
</dbReference>
<dbReference type="InterPro" id="IPR048254">
    <property type="entry name" value="CDP_ALCOHOL_P_TRANSF_CS"/>
</dbReference>
<feature type="domain" description="CDP-alcohol phosphatidyltransferase C-terminal" evidence="14">
    <location>
        <begin position="232"/>
        <end position="266"/>
    </location>
</feature>
<dbReference type="InterPro" id="IPR000462">
    <property type="entry name" value="CDP-OH_P_trans"/>
</dbReference>
<feature type="transmembrane region" description="Helical" evidence="13">
    <location>
        <begin position="39"/>
        <end position="61"/>
    </location>
</feature>
<evidence type="ECO:0000256" key="10">
    <source>
        <dbReference type="ARBA" id="ARBA00023264"/>
    </source>
</evidence>
<keyword evidence="6 13" id="KW-1133">Transmembrane helix</keyword>
<feature type="transmembrane region" description="Helical" evidence="13">
    <location>
        <begin position="232"/>
        <end position="248"/>
    </location>
</feature>
<feature type="transmembrane region" description="Helical" evidence="13">
    <location>
        <begin position="160"/>
        <end position="184"/>
    </location>
</feature>
<evidence type="ECO:0000256" key="6">
    <source>
        <dbReference type="ARBA" id="ARBA00022989"/>
    </source>
</evidence>
<evidence type="ECO:0000313" key="16">
    <source>
        <dbReference type="Proteomes" id="UP000028702"/>
    </source>
</evidence>
<feature type="transmembrane region" description="Helical" evidence="13">
    <location>
        <begin position="196"/>
        <end position="212"/>
    </location>
</feature>
<dbReference type="AlphaFoldDB" id="A0A081BCR4"/>
<comment type="subcellular location">
    <subcellularLocation>
        <location evidence="1">Membrane</location>
        <topology evidence="1">Multi-pass membrane protein</topology>
    </subcellularLocation>
</comment>
<evidence type="ECO:0000256" key="12">
    <source>
        <dbReference type="SAM" id="MobiDB-lite"/>
    </source>
</evidence>
<evidence type="ECO:0000256" key="4">
    <source>
        <dbReference type="ARBA" id="ARBA00022679"/>
    </source>
</evidence>
<evidence type="ECO:0000256" key="8">
    <source>
        <dbReference type="ARBA" id="ARBA00023136"/>
    </source>
</evidence>
<name>A0A081BCR4_9HYPH</name>
<dbReference type="EMBL" id="BBIO01000012">
    <property type="protein sequence ID" value="GAK45832.1"/>
    <property type="molecule type" value="Genomic_DNA"/>
</dbReference>
<evidence type="ECO:0000313" key="15">
    <source>
        <dbReference type="EMBL" id="GAK45832.1"/>
    </source>
</evidence>
<dbReference type="GO" id="GO:0016020">
    <property type="term" value="C:membrane"/>
    <property type="evidence" value="ECO:0007669"/>
    <property type="project" value="UniProtKB-SubCell"/>
</dbReference>
<comment type="similarity">
    <text evidence="2 11">Belongs to the CDP-alcohol phosphatidyltransferase class-I family.</text>
</comment>
<keyword evidence="4 11" id="KW-0808">Transferase</keyword>
<keyword evidence="7" id="KW-0443">Lipid metabolism</keyword>
<organism evidence="15 16">
    <name type="scientific">Tepidicaulis marinus</name>
    <dbReference type="NCBI Taxonomy" id="1333998"/>
    <lineage>
        <taxon>Bacteria</taxon>
        <taxon>Pseudomonadati</taxon>
        <taxon>Pseudomonadota</taxon>
        <taxon>Alphaproteobacteria</taxon>
        <taxon>Hyphomicrobiales</taxon>
        <taxon>Parvibaculaceae</taxon>
        <taxon>Tepidicaulis</taxon>
    </lineage>
</organism>
<dbReference type="Pfam" id="PF01066">
    <property type="entry name" value="CDP-OH_P_transf"/>
    <property type="match status" value="1"/>
</dbReference>
<feature type="transmembrane region" description="Helical" evidence="13">
    <location>
        <begin position="254"/>
        <end position="272"/>
    </location>
</feature>
<dbReference type="InterPro" id="IPR043130">
    <property type="entry name" value="CDP-OH_PTrfase_TM_dom"/>
</dbReference>
<dbReference type="InterPro" id="IPR012616">
    <property type="entry name" value="CDP-OH_P_trans_C"/>
</dbReference>
<dbReference type="PANTHER" id="PTHR14269">
    <property type="entry name" value="CDP-DIACYLGLYCEROL--GLYCEROL-3-PHOSPHATE 3-PHOSPHATIDYLTRANSFERASE-RELATED"/>
    <property type="match status" value="1"/>
</dbReference>
<evidence type="ECO:0000256" key="7">
    <source>
        <dbReference type="ARBA" id="ARBA00023098"/>
    </source>
</evidence>
<evidence type="ECO:0000256" key="13">
    <source>
        <dbReference type="SAM" id="Phobius"/>
    </source>
</evidence>
<evidence type="ECO:0000256" key="3">
    <source>
        <dbReference type="ARBA" id="ARBA00022516"/>
    </source>
</evidence>